<organism evidence="1 2">
    <name type="scientific">Candidatus Roizmanbacteria bacterium CG07_land_8_20_14_0_80_34_15</name>
    <dbReference type="NCBI Taxonomy" id="1974849"/>
    <lineage>
        <taxon>Bacteria</taxon>
        <taxon>Candidatus Roizmaniibacteriota</taxon>
    </lineage>
</organism>
<gene>
    <name evidence="1" type="ORF">COT02_03400</name>
</gene>
<dbReference type="Proteomes" id="UP000230184">
    <property type="component" value="Unassembled WGS sequence"/>
</dbReference>
<comment type="caution">
    <text evidence="1">The sequence shown here is derived from an EMBL/GenBank/DDBJ whole genome shotgun (WGS) entry which is preliminary data.</text>
</comment>
<sequence length="86" mass="10505">MQEKMFEKISVIFSYNAEKNRSIPYKIRWRLRDYFIKSLAYHHKVREGRELLHIFHVTDGNLDFKIRFNTEDLNWILEEVSDGNIT</sequence>
<evidence type="ECO:0000313" key="1">
    <source>
        <dbReference type="EMBL" id="PIU36949.1"/>
    </source>
</evidence>
<dbReference type="AlphaFoldDB" id="A0A2M6YTX7"/>
<reference evidence="2" key="1">
    <citation type="submission" date="2017-09" db="EMBL/GenBank/DDBJ databases">
        <title>Depth-based differentiation of microbial function through sediment-hosted aquifers and enrichment of novel symbionts in the deep terrestrial subsurface.</title>
        <authorList>
            <person name="Probst A.J."/>
            <person name="Ladd B."/>
            <person name="Jarett J.K."/>
            <person name="Geller-Mcgrath D.E."/>
            <person name="Sieber C.M.K."/>
            <person name="Emerson J.B."/>
            <person name="Anantharaman K."/>
            <person name="Thomas B.C."/>
            <person name="Malmstrom R."/>
            <person name="Stieglmeier M."/>
            <person name="Klingl A."/>
            <person name="Woyke T."/>
            <person name="Ryan C.M."/>
            <person name="Banfield J.F."/>
        </authorList>
    </citation>
    <scope>NUCLEOTIDE SEQUENCE [LARGE SCALE GENOMIC DNA]</scope>
</reference>
<name>A0A2M6YTX7_9BACT</name>
<dbReference type="EMBL" id="PEWY01000097">
    <property type="protein sequence ID" value="PIU36949.1"/>
    <property type="molecule type" value="Genomic_DNA"/>
</dbReference>
<proteinExistence type="predicted"/>
<protein>
    <submittedName>
        <fullName evidence="1">Uncharacterized protein</fullName>
    </submittedName>
</protein>
<accession>A0A2M6YTX7</accession>
<evidence type="ECO:0000313" key="2">
    <source>
        <dbReference type="Proteomes" id="UP000230184"/>
    </source>
</evidence>